<dbReference type="InterPro" id="IPR012856">
    <property type="entry name" value="DAP_B_dom"/>
</dbReference>
<evidence type="ECO:0000313" key="5">
    <source>
        <dbReference type="Proteomes" id="UP001062901"/>
    </source>
</evidence>
<name>A0ABQ0NZJ4_9PROT</name>
<dbReference type="SUPFAM" id="SSF50886">
    <property type="entry name" value="D-aminopeptidase, middle and C-terminal domains"/>
    <property type="match status" value="2"/>
</dbReference>
<keyword evidence="5" id="KW-1185">Reference proteome</keyword>
<dbReference type="NCBIfam" id="NF009622">
    <property type="entry name" value="PRK13128.1"/>
    <property type="match status" value="1"/>
</dbReference>
<evidence type="ECO:0000259" key="3">
    <source>
        <dbReference type="Pfam" id="PF07930"/>
    </source>
</evidence>
<dbReference type="EMBL" id="BAQD01000027">
    <property type="protein sequence ID" value="GBQ07404.1"/>
    <property type="molecule type" value="Genomic_DNA"/>
</dbReference>
<reference evidence="4" key="1">
    <citation type="submission" date="2013-04" db="EMBL/GenBank/DDBJ databases">
        <title>The genome sequencing project of 58 acetic acid bacteria.</title>
        <authorList>
            <person name="Okamoto-Kainuma A."/>
            <person name="Ishikawa M."/>
            <person name="Umino S."/>
            <person name="Koizumi Y."/>
            <person name="Shiwa Y."/>
            <person name="Yoshikawa H."/>
            <person name="Matsutani M."/>
            <person name="Matsushita K."/>
        </authorList>
    </citation>
    <scope>NUCLEOTIDE SEQUENCE</scope>
    <source>
        <strain evidence="4">DSM 15669</strain>
    </source>
</reference>
<keyword evidence="1" id="KW-0645">Protease</keyword>
<sequence length="463" mass="51185">MLDRYRDPEKLTPFVRQALPHLATHHPTIHHLAHNQSGLRDYWAVAMLHGAAIEGQFNEGDARRVMAGTRSLQFEPGTSYSYVNQNFRLLSNAMEAESGESFAALLKRHIFTPARMHTALLAPETRALPDGTTGYEGTTESGFRPAVNRIYWTGDAGMAASLDDMIAWERCIDATRNDPNSLYQRLSAPVTFRDGTPASYGFGLQRSRLAGYEVTGHGGALRGWRSHRLYCPEKRLSVVVLFNHMSAAQAAASDLFHHALGLTAPRSTQSNTAPTIAHDFNGVWLDKETGLSARIETVNASSLRLRYLMVPEDIPLHSATEAGNAGVQLERTAEGIVMTRPAENRRCLLVPHNTSPTPERRALVGQYRCDELDGSELTITEQGGLLYGGFNGLLGEGRMERLTNIGEDLWTFPCPRALDHTAPGDWTLKIERTQGSVQQVRVGCWLARNLVYERLSPRPSGDA</sequence>
<accession>A0ABQ0NZJ4</accession>
<protein>
    <submittedName>
        <fullName evidence="4">D-aminopeptidase</fullName>
    </submittedName>
</protein>
<dbReference type="Proteomes" id="UP001062901">
    <property type="component" value="Unassembled WGS sequence"/>
</dbReference>
<organism evidence="4 5">
    <name type="scientific">Saccharibacter floricola DSM 15669</name>
    <dbReference type="NCBI Taxonomy" id="1123227"/>
    <lineage>
        <taxon>Bacteria</taxon>
        <taxon>Pseudomonadati</taxon>
        <taxon>Pseudomonadota</taxon>
        <taxon>Alphaproteobacteria</taxon>
        <taxon>Acetobacterales</taxon>
        <taxon>Acetobacteraceae</taxon>
        <taxon>Saccharibacter</taxon>
    </lineage>
</organism>
<dbReference type="PANTHER" id="PTHR46825">
    <property type="entry name" value="D-ALANYL-D-ALANINE-CARBOXYPEPTIDASE/ENDOPEPTIDASE AMPH"/>
    <property type="match status" value="1"/>
</dbReference>
<dbReference type="Gene3D" id="3.40.710.10">
    <property type="entry name" value="DD-peptidase/beta-lactamase superfamily"/>
    <property type="match status" value="1"/>
</dbReference>
<keyword evidence="1" id="KW-0378">Hydrolase</keyword>
<dbReference type="InterPro" id="IPR012338">
    <property type="entry name" value="Beta-lactam/transpept-like"/>
</dbReference>
<evidence type="ECO:0000259" key="2">
    <source>
        <dbReference type="Pfam" id="PF00144"/>
    </source>
</evidence>
<dbReference type="Gene3D" id="2.40.128.50">
    <property type="match status" value="2"/>
</dbReference>
<comment type="caution">
    <text evidence="4">The sequence shown here is derived from an EMBL/GenBank/DDBJ whole genome shotgun (WGS) entry which is preliminary data.</text>
</comment>
<feature type="domain" description="Beta-lactamase-related" evidence="2">
    <location>
        <begin position="22"/>
        <end position="258"/>
    </location>
</feature>
<dbReference type="InterPro" id="IPR001466">
    <property type="entry name" value="Beta-lactam-related"/>
</dbReference>
<proteinExistence type="predicted"/>
<dbReference type="Pfam" id="PF07930">
    <property type="entry name" value="DAP_B"/>
    <property type="match status" value="1"/>
</dbReference>
<dbReference type="PANTHER" id="PTHR46825:SF9">
    <property type="entry name" value="BETA-LACTAMASE-RELATED DOMAIN-CONTAINING PROTEIN"/>
    <property type="match status" value="1"/>
</dbReference>
<dbReference type="SUPFAM" id="SSF56601">
    <property type="entry name" value="beta-lactamase/transpeptidase-like"/>
    <property type="match status" value="1"/>
</dbReference>
<evidence type="ECO:0000256" key="1">
    <source>
        <dbReference type="ARBA" id="ARBA00022438"/>
    </source>
</evidence>
<feature type="domain" description="D-aminopeptidase" evidence="3">
    <location>
        <begin position="277"/>
        <end position="452"/>
    </location>
</feature>
<keyword evidence="1" id="KW-0031">Aminopeptidase</keyword>
<dbReference type="InterPro" id="IPR050491">
    <property type="entry name" value="AmpC-like"/>
</dbReference>
<dbReference type="Pfam" id="PF00144">
    <property type="entry name" value="Beta-lactamase"/>
    <property type="match status" value="1"/>
</dbReference>
<dbReference type="InterPro" id="IPR027279">
    <property type="entry name" value="D_amino_pept/lipop_sf"/>
</dbReference>
<evidence type="ECO:0000313" key="4">
    <source>
        <dbReference type="EMBL" id="GBQ07404.1"/>
    </source>
</evidence>
<gene>
    <name evidence="4" type="ORF">AA15669_1367</name>
</gene>